<evidence type="ECO:0000256" key="6">
    <source>
        <dbReference type="ARBA" id="ARBA00022833"/>
    </source>
</evidence>
<keyword evidence="6" id="KW-0862">Zinc</keyword>
<name>A0A1I5GXG7_9HYPH</name>
<evidence type="ECO:0000256" key="3">
    <source>
        <dbReference type="ARBA" id="ARBA00022729"/>
    </source>
</evidence>
<keyword evidence="5" id="KW-0378">Hydrolase</keyword>
<accession>A0A1I5GXG7</accession>
<dbReference type="SUPFAM" id="SSF55166">
    <property type="entry name" value="Hedgehog/DD-peptidase"/>
    <property type="match status" value="1"/>
</dbReference>
<reference evidence="8 9" key="1">
    <citation type="submission" date="2016-10" db="EMBL/GenBank/DDBJ databases">
        <authorList>
            <person name="de Groot N.N."/>
        </authorList>
    </citation>
    <scope>NUCLEOTIDE SEQUENCE [LARGE SCALE GENOMIC DNA]</scope>
    <source>
        <strain evidence="8 9">CGMCC 1.9157</strain>
    </source>
</reference>
<dbReference type="GO" id="GO:0008237">
    <property type="term" value="F:metallopeptidase activity"/>
    <property type="evidence" value="ECO:0007669"/>
    <property type="project" value="UniProtKB-KW"/>
</dbReference>
<dbReference type="InterPro" id="IPR009045">
    <property type="entry name" value="Zn_M74/Hedgehog-like"/>
</dbReference>
<keyword evidence="3" id="KW-0732">Signal</keyword>
<keyword evidence="7" id="KW-0482">Metalloprotease</keyword>
<dbReference type="Proteomes" id="UP000199236">
    <property type="component" value="Unassembled WGS sequence"/>
</dbReference>
<dbReference type="EMBL" id="FOVR01000005">
    <property type="protein sequence ID" value="SFO40560.1"/>
    <property type="molecule type" value="Genomic_DNA"/>
</dbReference>
<evidence type="ECO:0000256" key="2">
    <source>
        <dbReference type="ARBA" id="ARBA00022723"/>
    </source>
</evidence>
<evidence type="ECO:0000256" key="4">
    <source>
        <dbReference type="ARBA" id="ARBA00022764"/>
    </source>
</evidence>
<keyword evidence="9" id="KW-1185">Reference proteome</keyword>
<dbReference type="GO" id="GO:0006508">
    <property type="term" value="P:proteolysis"/>
    <property type="evidence" value="ECO:0007669"/>
    <property type="project" value="UniProtKB-KW"/>
</dbReference>
<dbReference type="AlphaFoldDB" id="A0A1I5GXG7"/>
<evidence type="ECO:0000313" key="9">
    <source>
        <dbReference type="Proteomes" id="UP000199236"/>
    </source>
</evidence>
<dbReference type="GO" id="GO:0004252">
    <property type="term" value="F:serine-type endopeptidase activity"/>
    <property type="evidence" value="ECO:0007669"/>
    <property type="project" value="InterPro"/>
</dbReference>
<dbReference type="InterPro" id="IPR005073">
    <property type="entry name" value="Peptidase_M74"/>
</dbReference>
<proteinExistence type="predicted"/>
<dbReference type="STRING" id="655353.SAMN04488056_105234"/>
<dbReference type="GO" id="GO:0046872">
    <property type="term" value="F:metal ion binding"/>
    <property type="evidence" value="ECO:0007669"/>
    <property type="project" value="UniProtKB-KW"/>
</dbReference>
<dbReference type="NCBIfam" id="NF006947">
    <property type="entry name" value="PRK09429.1"/>
    <property type="match status" value="1"/>
</dbReference>
<protein>
    <submittedName>
        <fullName evidence="8">Penicillin-insensitive murein endopeptidase</fullName>
    </submittedName>
</protein>
<keyword evidence="2" id="KW-0479">Metal-binding</keyword>
<evidence type="ECO:0000256" key="5">
    <source>
        <dbReference type="ARBA" id="ARBA00022801"/>
    </source>
</evidence>
<organism evidence="8 9">
    <name type="scientific">Cohaesibacter marisflavi</name>
    <dbReference type="NCBI Taxonomy" id="655353"/>
    <lineage>
        <taxon>Bacteria</taxon>
        <taxon>Pseudomonadati</taxon>
        <taxon>Pseudomonadota</taxon>
        <taxon>Alphaproteobacteria</taxon>
        <taxon>Hyphomicrobiales</taxon>
        <taxon>Cohaesibacteraceae</taxon>
    </lineage>
</organism>
<gene>
    <name evidence="8" type="ORF">SAMN04488056_105234</name>
</gene>
<keyword evidence="4" id="KW-0574">Periplasm</keyword>
<evidence type="ECO:0000256" key="7">
    <source>
        <dbReference type="ARBA" id="ARBA00023049"/>
    </source>
</evidence>
<keyword evidence="1" id="KW-0645">Protease</keyword>
<dbReference type="GO" id="GO:0030288">
    <property type="term" value="C:outer membrane-bounded periplasmic space"/>
    <property type="evidence" value="ECO:0007669"/>
    <property type="project" value="InterPro"/>
</dbReference>
<sequence>METFTRRSCTMRLYRAASKRDKAILADGRETPFMPRWISRFALLAGCLSLSIAFGTKDEALAQTPAKVLFGKEKLPANLQARAIGSYAKGCQAGAVALPVDGPAWQAMRLSRNRNWGQPVLIHFLEKLAADAKAYDGWNGLLVGDIAQPRGGPMTSGHASHQIGLDADIWLRPMPAGRFSKKERESVSAISMLKSGTRTVDPNKFTAAHFRLIKRAASTPGVARIFVHPGIKKVLCDMAGSDRSWLRQVRPWYGHHYHFHVRLACPPGQAGCKNQAPPPAGDGCGKDLAWWLSDAPWTPKKPDPKKTVVKKRAVTLKDLPDACRAVLAAAPTPGAVVASSEIGNSAYVPIEADRTLTVLPKPRPLYY</sequence>
<dbReference type="Pfam" id="PF03411">
    <property type="entry name" value="Peptidase_M74"/>
    <property type="match status" value="1"/>
</dbReference>
<dbReference type="Gene3D" id="3.30.1380.10">
    <property type="match status" value="1"/>
</dbReference>
<evidence type="ECO:0000256" key="1">
    <source>
        <dbReference type="ARBA" id="ARBA00022670"/>
    </source>
</evidence>
<evidence type="ECO:0000313" key="8">
    <source>
        <dbReference type="EMBL" id="SFO40560.1"/>
    </source>
</evidence>